<dbReference type="InterPro" id="IPR011604">
    <property type="entry name" value="PDDEXK-like_dom_sf"/>
</dbReference>
<dbReference type="PANTHER" id="PTHR46609:SF8">
    <property type="entry name" value="YQAJ VIRAL RECOMBINASE DOMAIN-CONTAINING PROTEIN"/>
    <property type="match status" value="1"/>
</dbReference>
<dbReference type="InterPro" id="IPR051703">
    <property type="entry name" value="NF-kappa-B_Signaling_Reg"/>
</dbReference>
<dbReference type="InterPro" id="IPR011335">
    <property type="entry name" value="Restrct_endonuc-II-like"/>
</dbReference>
<proteinExistence type="predicted"/>
<evidence type="ECO:0000313" key="2">
    <source>
        <dbReference type="EMBL" id="AAK94132.1"/>
    </source>
</evidence>
<dbReference type="Proteomes" id="UP000006635">
    <property type="component" value="Segment"/>
</dbReference>
<dbReference type="Gene3D" id="3.90.320.10">
    <property type="match status" value="1"/>
</dbReference>
<evidence type="ECO:0000256" key="1">
    <source>
        <dbReference type="SAM" id="MobiDB-lite"/>
    </source>
</evidence>
<dbReference type="KEGG" id="vg:921867"/>
<evidence type="ECO:0000313" key="3">
    <source>
        <dbReference type="Proteomes" id="UP000006635"/>
    </source>
</evidence>
<accession>Q919M3</accession>
<dbReference type="GO" id="GO:0004527">
    <property type="term" value="F:exonuclease activity"/>
    <property type="evidence" value="ECO:0007669"/>
    <property type="project" value="UniProtKB-KW"/>
</dbReference>
<gene>
    <name evidence="2" type="primary">CUN054</name>
</gene>
<keyword evidence="3" id="KW-1185">Reference proteome</keyword>
<organism evidence="2 3">
    <name type="scientific">Culex nigripalpus nucleopolyhedrovirus (isolate Florida/1997)</name>
    <name type="common">CuniNPV</name>
    <dbReference type="NCBI Taxonomy" id="645993"/>
    <lineage>
        <taxon>Viruses</taxon>
        <taxon>Viruses incertae sedis</taxon>
        <taxon>Naldaviricetes</taxon>
        <taxon>Lefavirales</taxon>
        <taxon>Baculoviridae</taxon>
        <taxon>Deltabaculovirus</taxon>
    </lineage>
</organism>
<dbReference type="PANTHER" id="PTHR46609">
    <property type="entry name" value="EXONUCLEASE, PHAGE-TYPE/RECB, C-TERMINAL DOMAIN-CONTAINING PROTEIN"/>
    <property type="match status" value="1"/>
</dbReference>
<dbReference type="SUPFAM" id="SSF52980">
    <property type="entry name" value="Restriction endonuclease-like"/>
    <property type="match status" value="1"/>
</dbReference>
<dbReference type="GeneID" id="921867"/>
<keyword evidence="2" id="KW-0378">Hydrolase</keyword>
<feature type="region of interest" description="Disordered" evidence="1">
    <location>
        <begin position="1"/>
        <end position="26"/>
    </location>
</feature>
<dbReference type="EMBL" id="AF403738">
    <property type="protein sequence ID" value="AAK94132.1"/>
    <property type="molecule type" value="Genomic_DNA"/>
</dbReference>
<keyword evidence="2" id="KW-0540">Nuclease</keyword>
<reference evidence="2 3" key="1">
    <citation type="journal article" date="2001" name="J. Virol.">
        <title>Genome sequence of a baculovirus pathogenic for Culex nigripalpus.</title>
        <authorList>
            <person name="Afonso C.L."/>
            <person name="Tulman E.R."/>
            <person name="Lu Z."/>
            <person name="Balinsky C.A."/>
            <person name="Moser B.A."/>
            <person name="Becnel J.J."/>
            <person name="Rock D.L."/>
            <person name="Kutish G.F."/>
        </authorList>
    </citation>
    <scope>NUCLEOTIDE SEQUENCE [LARGE SCALE GENOMIC DNA]</scope>
    <source>
        <strain evidence="3">Isolate Florida/1997</strain>
    </source>
</reference>
<organismHost>
    <name type="scientific">Culex nigripalpus</name>
    <dbReference type="NCBI Taxonomy" id="42429"/>
</organismHost>
<feature type="compositionally biased region" description="Polar residues" evidence="1">
    <location>
        <begin position="1"/>
        <end position="15"/>
    </location>
</feature>
<sequence>MSHSSEQRGVSSTPPNNGPPWALSTESHTLPIPHQIINFETFQQRTFNGVRLTDIERREVEIHTRGQNTNPLWNMMRIDRITASTGRAGSSINISGKSQIQHGHLCEAAFKEDPSNVEMLRWILITKYGLQVEDINLYPGGMLSRHGSMVASPDGFVTATRRGVRYNVVLEIKSPSTLKNISLWDHYNAQFGPKKRKTMACKTTCLTWSRTSPHFVVRTTHPHYAQMQRQIMCAEAQAALYIVQSHKTINMFWVAEDEGMVAAIRKADQDVMERKMRENRRYYHAMNLNEMADYRKVLKSLDPLRAKMGDQWCREMARDNVRLEGQTLRCRYCRMCTRLDNLDNILSKYKKLLHESSCTRVPLEPNR</sequence>
<dbReference type="RefSeq" id="NP_203357.1">
    <property type="nucleotide sequence ID" value="NC_003084.1"/>
</dbReference>
<protein>
    <submittedName>
        <fullName evidence="2">CUN054 putative alk-exo DNA processing exonuclease, similar to AcMNPV ORF133</fullName>
    </submittedName>
</protein>
<keyword evidence="2" id="KW-0269">Exonuclease</keyword>
<name>Q919M3_NPVCO</name>